<dbReference type="EMBL" id="JBFOCI010000010">
    <property type="protein sequence ID" value="MEW9808709.1"/>
    <property type="molecule type" value="Genomic_DNA"/>
</dbReference>
<reference evidence="2 3" key="1">
    <citation type="submission" date="2024-06" db="EMBL/GenBank/DDBJ databases">
        <authorList>
            <person name="Tuo L."/>
        </authorList>
    </citation>
    <scope>NUCLEOTIDE SEQUENCE [LARGE SCALE GENOMIC DNA]</scope>
    <source>
        <strain evidence="2 3">ZMM04-5</strain>
    </source>
</reference>
<dbReference type="SUPFAM" id="SSF56300">
    <property type="entry name" value="Metallo-dependent phosphatases"/>
    <property type="match status" value="1"/>
</dbReference>
<dbReference type="InterPro" id="IPR024173">
    <property type="entry name" value="Pesterase_MJ0037-like"/>
</dbReference>
<dbReference type="InterPro" id="IPR004843">
    <property type="entry name" value="Calcineurin-like_PHP"/>
</dbReference>
<feature type="domain" description="Calcineurin-like phosphoesterase" evidence="1">
    <location>
        <begin position="34"/>
        <end position="147"/>
    </location>
</feature>
<comment type="caution">
    <text evidence="2">The sequence shown here is derived from an EMBL/GenBank/DDBJ whole genome shotgun (WGS) entry which is preliminary data.</text>
</comment>
<protein>
    <submittedName>
        <fullName evidence="2">Ligase-associated DNA damage response endonuclease PdeM</fullName>
        <ecNumber evidence="2">3.1.-.-</ecNumber>
    </submittedName>
</protein>
<dbReference type="Pfam" id="PF00149">
    <property type="entry name" value="Metallophos"/>
    <property type="match status" value="1"/>
</dbReference>
<organism evidence="2 3">
    <name type="scientific">Mesorhizobium marinum</name>
    <dbReference type="NCBI Taxonomy" id="3228790"/>
    <lineage>
        <taxon>Bacteria</taxon>
        <taxon>Pseudomonadati</taxon>
        <taxon>Pseudomonadota</taxon>
        <taxon>Alphaproteobacteria</taxon>
        <taxon>Hyphomicrobiales</taxon>
        <taxon>Phyllobacteriaceae</taxon>
        <taxon>Mesorhizobium</taxon>
    </lineage>
</organism>
<dbReference type="NCBIfam" id="TIGR04123">
    <property type="entry name" value="P_estr_lig_assc"/>
    <property type="match status" value="1"/>
</dbReference>
<keyword evidence="2" id="KW-0378">Hydrolase</keyword>
<proteinExistence type="predicted"/>
<dbReference type="InterPro" id="IPR026336">
    <property type="entry name" value="PdeM-like"/>
</dbReference>
<dbReference type="PANTHER" id="PTHR39323:SF1">
    <property type="entry name" value="BLR1149 PROTEIN"/>
    <property type="match status" value="1"/>
</dbReference>
<dbReference type="EC" id="3.1.-.-" evidence="2"/>
<dbReference type="GO" id="GO:0016874">
    <property type="term" value="F:ligase activity"/>
    <property type="evidence" value="ECO:0007669"/>
    <property type="project" value="UniProtKB-KW"/>
</dbReference>
<keyword evidence="2" id="KW-0255">Endonuclease</keyword>
<gene>
    <name evidence="2" type="primary">pdeM</name>
    <name evidence="2" type="ORF">ABUE31_22185</name>
</gene>
<dbReference type="GO" id="GO:0004519">
    <property type="term" value="F:endonuclease activity"/>
    <property type="evidence" value="ECO:0007669"/>
    <property type="project" value="UniProtKB-KW"/>
</dbReference>
<name>A0ABV3R5V9_9HYPH</name>
<dbReference type="InterPro" id="IPR029052">
    <property type="entry name" value="Metallo-depent_PP-like"/>
</dbReference>
<dbReference type="PANTHER" id="PTHR39323">
    <property type="entry name" value="BLR1149 PROTEIN"/>
    <property type="match status" value="1"/>
</dbReference>
<keyword evidence="2" id="KW-0540">Nuclease</keyword>
<evidence type="ECO:0000259" key="1">
    <source>
        <dbReference type="Pfam" id="PF00149"/>
    </source>
</evidence>
<sequence>MFLPDAGDAAEITVAGEAALCDRRGALYFPRHDLLCVSDLHLEKGSSFARRGMLVPPYDTAATLLRLQAVIDHYRPKSVVSLGDSFHDDEGSSRLPERLRLDLSALAAGRDWFWVSGNHDPSPPAGLPGDTVEALAVGPLSFRHEPSKKSPPGEIAGHLHPCARIVQRGRSVRRRCFAADGTRIVMPAFGAYTGSLNVLDRAYAGLFREDGLVAYMIGASKVFAIAGAMLRPG</sequence>
<keyword evidence="2" id="KW-0436">Ligase</keyword>
<evidence type="ECO:0000313" key="2">
    <source>
        <dbReference type="EMBL" id="MEW9808709.1"/>
    </source>
</evidence>
<accession>A0ABV3R5V9</accession>
<evidence type="ECO:0000313" key="3">
    <source>
        <dbReference type="Proteomes" id="UP001556196"/>
    </source>
</evidence>
<dbReference type="Gene3D" id="3.60.21.10">
    <property type="match status" value="1"/>
</dbReference>
<keyword evidence="3" id="KW-1185">Reference proteome</keyword>
<dbReference type="PIRSF" id="PIRSF000887">
    <property type="entry name" value="Pesterase_MJ0037"/>
    <property type="match status" value="1"/>
</dbReference>
<dbReference type="Proteomes" id="UP001556196">
    <property type="component" value="Unassembled WGS sequence"/>
</dbReference>
<dbReference type="GO" id="GO:0016787">
    <property type="term" value="F:hydrolase activity"/>
    <property type="evidence" value="ECO:0007669"/>
    <property type="project" value="UniProtKB-KW"/>
</dbReference>